<evidence type="ECO:0000256" key="5">
    <source>
        <dbReference type="ARBA" id="ARBA00023136"/>
    </source>
</evidence>
<dbReference type="Proteomes" id="UP001059380">
    <property type="component" value="Chromosome"/>
</dbReference>
<keyword evidence="5" id="KW-0472">Membrane</keyword>
<dbReference type="InterPro" id="IPR008969">
    <property type="entry name" value="CarboxyPept-like_regulatory"/>
</dbReference>
<feature type="chain" id="PRO_5039915825" evidence="7">
    <location>
        <begin position="27"/>
        <end position="1195"/>
    </location>
</feature>
<dbReference type="GO" id="GO:0044718">
    <property type="term" value="P:siderophore transmembrane transport"/>
    <property type="evidence" value="ECO:0007669"/>
    <property type="project" value="TreeGrafter"/>
</dbReference>
<comment type="subcellular location">
    <subcellularLocation>
        <location evidence="1">Cell outer membrane</location>
        <topology evidence="1">Multi-pass membrane protein</topology>
    </subcellularLocation>
</comment>
<evidence type="ECO:0000256" key="1">
    <source>
        <dbReference type="ARBA" id="ARBA00004571"/>
    </source>
</evidence>
<dbReference type="GO" id="GO:0015344">
    <property type="term" value="F:siderophore uptake transmembrane transporter activity"/>
    <property type="evidence" value="ECO:0007669"/>
    <property type="project" value="TreeGrafter"/>
</dbReference>
<dbReference type="EMBL" id="CP093313">
    <property type="protein sequence ID" value="UWZ81840.1"/>
    <property type="molecule type" value="Genomic_DNA"/>
</dbReference>
<evidence type="ECO:0000256" key="4">
    <source>
        <dbReference type="ARBA" id="ARBA00022692"/>
    </source>
</evidence>
<keyword evidence="7" id="KW-0732">Signal</keyword>
<dbReference type="SUPFAM" id="SSF49464">
    <property type="entry name" value="Carboxypeptidase regulatory domain-like"/>
    <property type="match status" value="1"/>
</dbReference>
<protein>
    <submittedName>
        <fullName evidence="9">TonB-dependent receptor</fullName>
    </submittedName>
</protein>
<feature type="signal peptide" evidence="7">
    <location>
        <begin position="1"/>
        <end position="26"/>
    </location>
</feature>
<feature type="domain" description="TonB-dependent transporter Oar-like beta-barrel" evidence="8">
    <location>
        <begin position="241"/>
        <end position="1188"/>
    </location>
</feature>
<dbReference type="RefSeq" id="WP_260790768.1">
    <property type="nucleotide sequence ID" value="NZ_CP093313.1"/>
</dbReference>
<dbReference type="Gene3D" id="2.60.40.1120">
    <property type="entry name" value="Carboxypeptidase-like, regulatory domain"/>
    <property type="match status" value="1"/>
</dbReference>
<dbReference type="InterPro" id="IPR036942">
    <property type="entry name" value="Beta-barrel_TonB_sf"/>
</dbReference>
<keyword evidence="3" id="KW-1134">Transmembrane beta strand</keyword>
<dbReference type="Gene3D" id="2.40.170.20">
    <property type="entry name" value="TonB-dependent receptor, beta-barrel domain"/>
    <property type="match status" value="1"/>
</dbReference>
<evidence type="ECO:0000256" key="2">
    <source>
        <dbReference type="ARBA" id="ARBA00022448"/>
    </source>
</evidence>
<keyword evidence="10" id="KW-1185">Reference proteome</keyword>
<dbReference type="InterPro" id="IPR057601">
    <property type="entry name" value="Oar-like_b-barrel"/>
</dbReference>
<evidence type="ECO:0000256" key="6">
    <source>
        <dbReference type="ARBA" id="ARBA00023237"/>
    </source>
</evidence>
<dbReference type="GO" id="GO:0009279">
    <property type="term" value="C:cell outer membrane"/>
    <property type="evidence" value="ECO:0007669"/>
    <property type="project" value="UniProtKB-SubCell"/>
</dbReference>
<proteinExistence type="predicted"/>
<dbReference type="KEGG" id="orp:MOP44_14735"/>
<keyword evidence="2" id="KW-0813">Transport</keyword>
<evidence type="ECO:0000256" key="7">
    <source>
        <dbReference type="SAM" id="SignalP"/>
    </source>
</evidence>
<dbReference type="Pfam" id="PF13620">
    <property type="entry name" value="CarboxypepD_reg"/>
    <property type="match status" value="1"/>
</dbReference>
<dbReference type="Pfam" id="PF25183">
    <property type="entry name" value="OMP_b-brl_4"/>
    <property type="match status" value="1"/>
</dbReference>
<dbReference type="InterPro" id="IPR039426">
    <property type="entry name" value="TonB-dep_rcpt-like"/>
</dbReference>
<dbReference type="AlphaFoldDB" id="A0A9J7BGC9"/>
<keyword evidence="4" id="KW-0812">Transmembrane</keyword>
<name>A0A9J7BGC9_9BACT</name>
<sequence>MRSIRLVLGLAVLLAMPCMLFGQAGATGTILGTVTDSGGAVVPNVKITVTNTATKVSFQTLTNSAGDYNAPALNPGTYTVSAEAAGFQKAVISSFVLTVNQHARVDLSLKPGAVSETITTTAQAVALDTDTAELSSLVSQTQVENLPLNGRNFMQLLLVGAGAVTVGGEQGTMRQGQGNAISVNGGRPEGNNYTLDGLVNTDAALVTPAVVLSQDAIQEFKVSSGTYSADQGFSATQINIVSKSGTNNLHGAAFYFVRNDAFDAKPFPTASVQGVDNPVLRQNQFGFVAGGPIFIPKLYDGRNKSFFMANYEGWRITNGIVQATEMPNPDILQGNFSAEQYVAPAGSGLTGGPLPAYGTADCSKLLSLGGNCMPVNPATGQPFPNNTIPSALLTGNVGTVAVKHGFWQTPTIDNLPEGAGVVNYVKGVGFPLHQNQQSYRGDQNLGKFGSVFFRYTDANYNNKAFYNSQDLVNGYEIYLQSQTSWTVSHTVNLGSTMVNNFRFGHLSANAPQGGPQITSDAVSELGLSGTFTTFTALQQTWPNVALNSGGFGSGGGSVNSYTGSEGPTWEYADSFSWVKGKHTLGFGADYRRWRLIRNLDDDFYGDWTFNGANVQQNGTNCPNKTGLCGTGNAVADMLLGYFSGVAGYVPGPLSPKDTAGNPQDHVFNYFAPYVMDDWKVTPKLTLSMGLRWDYRAAAYEASNHFFWLDTKNPQGGLCYADPVLSKNGVAPGAGYDGGPILRYCGSVPHDGPKTPFAPRFGVNYRITPKTVFRGGYGIFFDSAEGREIDNSADIYPYSIRNSLTPSTNPSVAKLTNNMFPVYSTLGPFPVSTLTFLAVIESDNPLNPYVQSWTAGVQREVAKNTTLEVNYIGTHAIHLLDRRQIAQPNAIPSESLAFCQQEVDGVFVNLKTAPCSNSSRLPYPNFVSIYINSDWHGYSHYNGMNVKFEHRANDLAATAVYTWAQSKDDKSAAAGVGATGAGFQGFMDNHHPELDYGLSDFDVDQRFVTSYVYQLPFGRGKKFASGVNRAVDLAIGGWETTGIATFQAGFPYSVTANDLGGVLGTFFQRANRTKGCDIKSNLSKPYQRINFDCFTQPALGVYGNTPRNWLRQPGINNWDMGIGKTFHIAETVGFKLTGDFFNAWNHHQYNIGTGALIGSGSGGGSSISNSITSTNAGQITAASAPRIIQISGKLTF</sequence>
<evidence type="ECO:0000256" key="3">
    <source>
        <dbReference type="ARBA" id="ARBA00022452"/>
    </source>
</evidence>
<accession>A0A9J7BGC9</accession>
<keyword evidence="9" id="KW-0675">Receptor</keyword>
<gene>
    <name evidence="9" type="ORF">MOP44_14735</name>
</gene>
<dbReference type="PANTHER" id="PTHR30069:SF46">
    <property type="entry name" value="OAR PROTEIN"/>
    <property type="match status" value="1"/>
</dbReference>
<evidence type="ECO:0000259" key="8">
    <source>
        <dbReference type="Pfam" id="PF25183"/>
    </source>
</evidence>
<keyword evidence="6" id="KW-0998">Cell outer membrane</keyword>
<dbReference type="SUPFAM" id="SSF56935">
    <property type="entry name" value="Porins"/>
    <property type="match status" value="1"/>
</dbReference>
<reference evidence="9" key="1">
    <citation type="submission" date="2021-04" db="EMBL/GenBank/DDBJ databases">
        <title>Phylogenetic analysis of Acidobacteriaceae.</title>
        <authorList>
            <person name="Qiu L."/>
            <person name="Zhang Q."/>
        </authorList>
    </citation>
    <scope>NUCLEOTIDE SEQUENCE</scope>
    <source>
        <strain evidence="9">DSM 25168</strain>
    </source>
</reference>
<organism evidence="9 10">
    <name type="scientific">Occallatibacter riparius</name>
    <dbReference type="NCBI Taxonomy" id="1002689"/>
    <lineage>
        <taxon>Bacteria</taxon>
        <taxon>Pseudomonadati</taxon>
        <taxon>Acidobacteriota</taxon>
        <taxon>Terriglobia</taxon>
        <taxon>Terriglobales</taxon>
        <taxon>Acidobacteriaceae</taxon>
        <taxon>Occallatibacter</taxon>
    </lineage>
</organism>
<evidence type="ECO:0000313" key="10">
    <source>
        <dbReference type="Proteomes" id="UP001059380"/>
    </source>
</evidence>
<evidence type="ECO:0000313" key="9">
    <source>
        <dbReference type="EMBL" id="UWZ81840.1"/>
    </source>
</evidence>
<dbReference type="PANTHER" id="PTHR30069">
    <property type="entry name" value="TONB-DEPENDENT OUTER MEMBRANE RECEPTOR"/>
    <property type="match status" value="1"/>
</dbReference>